<dbReference type="Pfam" id="PF23282">
    <property type="entry name" value="WHD_ROQ1"/>
    <property type="match status" value="1"/>
</dbReference>
<name>A0A1S4BLN0_TOBAC</name>
<reference evidence="10" key="1">
    <citation type="journal article" date="2014" name="Nat. Commun.">
        <title>The tobacco genome sequence and its comparison with those of tomato and potato.</title>
        <authorList>
            <person name="Sierro N."/>
            <person name="Battey J.N."/>
            <person name="Ouadi S."/>
            <person name="Bakaher N."/>
            <person name="Bovet L."/>
            <person name="Willig A."/>
            <person name="Goepfert S."/>
            <person name="Peitsch M.C."/>
            <person name="Ivanov N.V."/>
        </authorList>
    </citation>
    <scope>NUCLEOTIDE SEQUENCE [LARGE SCALE GENOMIC DNA]</scope>
</reference>
<dbReference type="InterPro" id="IPR002182">
    <property type="entry name" value="NB-ARC"/>
</dbReference>
<dbReference type="Pfam" id="PF13855">
    <property type="entry name" value="LRR_8"/>
    <property type="match status" value="1"/>
</dbReference>
<evidence type="ECO:0000259" key="8">
    <source>
        <dbReference type="Pfam" id="PF20160"/>
    </source>
</evidence>
<evidence type="ECO:0000256" key="5">
    <source>
        <dbReference type="ARBA" id="ARBA00047304"/>
    </source>
</evidence>
<evidence type="ECO:0000256" key="3">
    <source>
        <dbReference type="ARBA" id="ARBA00022737"/>
    </source>
</evidence>
<dbReference type="KEGG" id="nta:107809653"/>
<dbReference type="InterPro" id="IPR044974">
    <property type="entry name" value="Disease_R_plants"/>
</dbReference>
<dbReference type="InterPro" id="IPR058192">
    <property type="entry name" value="WHD_ROQ1-like"/>
</dbReference>
<feature type="domain" description="NB-ARC" evidence="7">
    <location>
        <begin position="21"/>
        <end position="128"/>
    </location>
</feature>
<keyword evidence="4" id="KW-0520">NAD</keyword>
<dbReference type="Pfam" id="PF00931">
    <property type="entry name" value="NB-ARC"/>
    <property type="match status" value="1"/>
</dbReference>
<comment type="catalytic activity">
    <reaction evidence="5">
        <text>NAD(+) + H2O = ADP-D-ribose + nicotinamide + H(+)</text>
        <dbReference type="Rhea" id="RHEA:16301"/>
        <dbReference type="ChEBI" id="CHEBI:15377"/>
        <dbReference type="ChEBI" id="CHEBI:15378"/>
        <dbReference type="ChEBI" id="CHEBI:17154"/>
        <dbReference type="ChEBI" id="CHEBI:57540"/>
        <dbReference type="ChEBI" id="CHEBI:57967"/>
        <dbReference type="EC" id="3.2.2.6"/>
    </reaction>
    <physiologicalReaction direction="left-to-right" evidence="5">
        <dbReference type="Rhea" id="RHEA:16302"/>
    </physiologicalReaction>
</comment>
<accession>A0A1S4BLN0</accession>
<dbReference type="GeneID" id="107809653"/>
<dbReference type="STRING" id="4097.A0A1S4BLN0"/>
<dbReference type="PROSITE" id="PS51450">
    <property type="entry name" value="LRR"/>
    <property type="match status" value="1"/>
</dbReference>
<evidence type="ECO:0000256" key="6">
    <source>
        <dbReference type="SAM" id="MobiDB-lite"/>
    </source>
</evidence>
<dbReference type="InterPro" id="IPR036390">
    <property type="entry name" value="WH_DNA-bd_sf"/>
</dbReference>
<dbReference type="SUPFAM" id="SSF46785">
    <property type="entry name" value="Winged helix' DNA-binding domain"/>
    <property type="match status" value="1"/>
</dbReference>
<feature type="domain" description="C-JID" evidence="8">
    <location>
        <begin position="742"/>
        <end position="884"/>
    </location>
</feature>
<reference evidence="11" key="2">
    <citation type="submission" date="2025-08" db="UniProtKB">
        <authorList>
            <consortium name="RefSeq"/>
        </authorList>
    </citation>
    <scope>IDENTIFICATION</scope>
    <source>
        <tissue evidence="11">Leaf</tissue>
    </source>
</reference>
<dbReference type="OMA" id="LECNDYP"/>
<dbReference type="Gene3D" id="3.80.10.10">
    <property type="entry name" value="Ribonuclease Inhibitor"/>
    <property type="match status" value="2"/>
</dbReference>
<evidence type="ECO:0000256" key="2">
    <source>
        <dbReference type="ARBA" id="ARBA00022614"/>
    </source>
</evidence>
<dbReference type="Gene3D" id="3.40.50.300">
    <property type="entry name" value="P-loop containing nucleotide triphosphate hydrolases"/>
    <property type="match status" value="1"/>
</dbReference>
<evidence type="ECO:0000256" key="1">
    <source>
        <dbReference type="ARBA" id="ARBA00011982"/>
    </source>
</evidence>
<dbReference type="PRINTS" id="PR00364">
    <property type="entry name" value="DISEASERSIST"/>
</dbReference>
<dbReference type="EC" id="3.2.2.6" evidence="1"/>
<feature type="domain" description="Disease resistance protein Roq1-like winged-helix" evidence="9">
    <location>
        <begin position="196"/>
        <end position="262"/>
    </location>
</feature>
<gene>
    <name evidence="11" type="primary">LOC107809653</name>
</gene>
<proteinExistence type="predicted"/>
<dbReference type="Pfam" id="PF20160">
    <property type="entry name" value="C-JID"/>
    <property type="match status" value="1"/>
</dbReference>
<organism evidence="10 11">
    <name type="scientific">Nicotiana tabacum</name>
    <name type="common">Common tobacco</name>
    <dbReference type="NCBI Taxonomy" id="4097"/>
    <lineage>
        <taxon>Eukaryota</taxon>
        <taxon>Viridiplantae</taxon>
        <taxon>Streptophyta</taxon>
        <taxon>Embryophyta</taxon>
        <taxon>Tracheophyta</taxon>
        <taxon>Spermatophyta</taxon>
        <taxon>Magnoliopsida</taxon>
        <taxon>eudicotyledons</taxon>
        <taxon>Gunneridae</taxon>
        <taxon>Pentapetalae</taxon>
        <taxon>asterids</taxon>
        <taxon>lamiids</taxon>
        <taxon>Solanales</taxon>
        <taxon>Solanaceae</taxon>
        <taxon>Nicotianoideae</taxon>
        <taxon>Nicotianeae</taxon>
        <taxon>Nicotiana</taxon>
    </lineage>
</organism>
<dbReference type="SMART" id="SM00369">
    <property type="entry name" value="LRR_TYP"/>
    <property type="match status" value="3"/>
</dbReference>
<dbReference type="SUPFAM" id="SSF52058">
    <property type="entry name" value="L domain-like"/>
    <property type="match status" value="2"/>
</dbReference>
<dbReference type="GO" id="GO:0051707">
    <property type="term" value="P:response to other organism"/>
    <property type="evidence" value="ECO:0007669"/>
    <property type="project" value="UniProtKB-ARBA"/>
</dbReference>
<evidence type="ECO:0000313" key="10">
    <source>
        <dbReference type="Proteomes" id="UP000790787"/>
    </source>
</evidence>
<dbReference type="PaxDb" id="4097-A0A1S4BLN0"/>
<dbReference type="InterPro" id="IPR045344">
    <property type="entry name" value="C-JID"/>
</dbReference>
<dbReference type="AlphaFoldDB" id="A0A1S4BLN0"/>
<feature type="region of interest" description="Disordered" evidence="6">
    <location>
        <begin position="888"/>
        <end position="936"/>
    </location>
</feature>
<dbReference type="RefSeq" id="XP_016489793.1">
    <property type="nucleotide sequence ID" value="XM_016634307.1"/>
</dbReference>
<keyword evidence="10" id="KW-1185">Reference proteome</keyword>
<evidence type="ECO:0000259" key="7">
    <source>
        <dbReference type="Pfam" id="PF00931"/>
    </source>
</evidence>
<dbReference type="InterPro" id="IPR042197">
    <property type="entry name" value="Apaf_helical"/>
</dbReference>
<keyword evidence="2" id="KW-0433">Leucine-rich repeat</keyword>
<evidence type="ECO:0000313" key="11">
    <source>
        <dbReference type="RefSeq" id="XP_016489793.1"/>
    </source>
</evidence>
<dbReference type="Proteomes" id="UP000790787">
    <property type="component" value="Chromosome 13"/>
</dbReference>
<dbReference type="OrthoDB" id="1279875at2759"/>
<dbReference type="InterPro" id="IPR001611">
    <property type="entry name" value="Leu-rich_rpt"/>
</dbReference>
<dbReference type="PANTHER" id="PTHR11017:SF569">
    <property type="entry name" value="DISEASE RESISTANCE PROTEIN"/>
    <property type="match status" value="1"/>
</dbReference>
<sequence length="936" mass="107522">MIALNIFKSASGFASLFQKRGMHSLQNTLLFELLRENANYNNEDDGKHQMASRLRSKKVLIVLDDIDDKDHYLEYLAGDLDWFGNGSRIIVTTRDKHLIGKNDIIYEVTALPDHEAIQLFYQHAFKKEVPDECFKELSLEVVNHAKGLPLALKVWGSSLHKRDITVWKSAIEQMKINPNSKIVEKLKISYDGLESMQQEMFLDIACFFRGRQKDYIMQVLKSCHFGAEYGLDVLIEKSLVFISEYNQVEMHDLIQDMGKYIVNFKKDPGERSRLWLAEDVEEVMNNNAGTMSVEVIWVHYDFGLYFSNDAMKNMKRLRILHIKRYLSSTSHDGSIEYLPNNLRWFVLDDYPWESLPSTFDLKMLVHLELSRSSLHYLWMETKHLPSLRTINLTGSESLMRTPDFTGMPNLEYLDLSFCFNLEEVHHSLGCCSKLIRLDLRGCQSLERFPCVNVESLQHLDLPGCSSLEKFPEFRGRMKLETPIHMRSGISELPSSSFHYQTRITCLDLSDMENLVVLPSSICRLKSLVQLYVSDCSSLESLPEEIGDLDNLEVLYASDTLISRPPSSIVRLNKLNSLSFRCSGDIEVHFEFPPVAEGLWSLKDLDLSYCNLIDGGLPEDIGSLSSLKYLNLNGNNFEHLPRSIAQLGALRSLDLSYCERLTQLPEIPPELNELHVDCHMAMKFIHDLVTKRKKLQRVKLDDARNDSIYNLFTHVLFQNISSLRHDISASDSLSESVFTIVHPYNKIPNWFLQQGRDRSVSVNLPENWYIPDKFLGFALCYDGILIDTIAQLIPVCDDGMSWMTRKLALSNHSECDTESSDNSVKDIHFFATFFDIHFLLVPLAVLWDTSKANGKTPNDYGVIRLSFSGEMKEYGLRLLYKEEAEAEALSQMRENNNEPTDHSTGIRRTRYNNSEHHYSVTNEASSSSSSKKQRSHF</sequence>
<dbReference type="InterPro" id="IPR032675">
    <property type="entry name" value="LRR_dom_sf"/>
</dbReference>
<dbReference type="RefSeq" id="XP_016489793.1">
    <property type="nucleotide sequence ID" value="XM_016634307.2"/>
</dbReference>
<keyword evidence="3" id="KW-0677">Repeat</keyword>
<dbReference type="GO" id="GO:0061809">
    <property type="term" value="F:NAD+ nucleosidase activity, cyclic ADP-ribose generating"/>
    <property type="evidence" value="ECO:0007669"/>
    <property type="project" value="UniProtKB-EC"/>
</dbReference>
<dbReference type="InterPro" id="IPR003591">
    <property type="entry name" value="Leu-rich_rpt_typical-subtyp"/>
</dbReference>
<dbReference type="PANTHER" id="PTHR11017">
    <property type="entry name" value="LEUCINE-RICH REPEAT-CONTAINING PROTEIN"/>
    <property type="match status" value="1"/>
</dbReference>
<protein>
    <recommendedName>
        <fullName evidence="1">ADP-ribosyl cyclase/cyclic ADP-ribose hydrolase</fullName>
        <ecNumber evidence="1">3.2.2.6</ecNumber>
    </recommendedName>
</protein>
<dbReference type="GO" id="GO:0043531">
    <property type="term" value="F:ADP binding"/>
    <property type="evidence" value="ECO:0007669"/>
    <property type="project" value="InterPro"/>
</dbReference>
<evidence type="ECO:0000259" key="9">
    <source>
        <dbReference type="Pfam" id="PF23282"/>
    </source>
</evidence>
<dbReference type="GO" id="GO:0006952">
    <property type="term" value="P:defense response"/>
    <property type="evidence" value="ECO:0007669"/>
    <property type="project" value="InterPro"/>
</dbReference>
<dbReference type="InterPro" id="IPR027417">
    <property type="entry name" value="P-loop_NTPase"/>
</dbReference>
<dbReference type="Gene3D" id="1.10.8.430">
    <property type="entry name" value="Helical domain of apoptotic protease-activating factors"/>
    <property type="match status" value="1"/>
</dbReference>
<evidence type="ECO:0000256" key="4">
    <source>
        <dbReference type="ARBA" id="ARBA00023027"/>
    </source>
</evidence>
<dbReference type="SUPFAM" id="SSF52540">
    <property type="entry name" value="P-loop containing nucleoside triphosphate hydrolases"/>
    <property type="match status" value="1"/>
</dbReference>